<gene>
    <name evidence="2" type="ORF">BCD95_001339</name>
</gene>
<dbReference type="PANTHER" id="PTHR33258:SF1">
    <property type="entry name" value="TRANSPOSASE INSL FOR INSERTION SEQUENCE ELEMENT IS186A-RELATED"/>
    <property type="match status" value="1"/>
</dbReference>
<proteinExistence type="predicted"/>
<dbReference type="InterPro" id="IPR012337">
    <property type="entry name" value="RNaseH-like_sf"/>
</dbReference>
<reference evidence="2" key="1">
    <citation type="submission" date="2020-06" db="EMBL/GenBank/DDBJ databases">
        <title>Genomic insights into acetone-butanol-ethanol (ABE) fermentation by sequencing solventogenic clostridia strains.</title>
        <authorList>
            <person name="Brown S."/>
        </authorList>
    </citation>
    <scope>NUCLEOTIDE SEQUENCE</scope>
    <source>
        <strain evidence="2">DJ123</strain>
    </source>
</reference>
<dbReference type="GO" id="GO:0004803">
    <property type="term" value="F:transposase activity"/>
    <property type="evidence" value="ECO:0007669"/>
    <property type="project" value="InterPro"/>
</dbReference>
<evidence type="ECO:0000259" key="1">
    <source>
        <dbReference type="Pfam" id="PF01609"/>
    </source>
</evidence>
<dbReference type="PANTHER" id="PTHR33258">
    <property type="entry name" value="TRANSPOSASE INSL FOR INSERTION SEQUENCE ELEMENT IS186A-RELATED"/>
    <property type="match status" value="1"/>
</dbReference>
<dbReference type="SUPFAM" id="SSF53098">
    <property type="entry name" value="Ribonuclease H-like"/>
    <property type="match status" value="1"/>
</dbReference>
<sequence>MNKGVPDAFVVTNAVEHDKTAMDSLIDSKHCIYVFNKGYLDYEKFDQYTEDEKYFVTRLKHNAVVTEVKDLKISHSYERLLDVGTRMICDKIVKLGSKYTYQTKQEYRLIKIIDKTGKELIFVTNIDDLFSEEIAFLYKKRWEIELFLSG</sequence>
<evidence type="ECO:0000313" key="2">
    <source>
        <dbReference type="EMBL" id="NSB13080.1"/>
    </source>
</evidence>
<dbReference type="EMBL" id="JABTDW010000001">
    <property type="protein sequence ID" value="NSB13080.1"/>
    <property type="molecule type" value="Genomic_DNA"/>
</dbReference>
<name>A0AAE5LP67_CLOBE</name>
<dbReference type="Pfam" id="PF01609">
    <property type="entry name" value="DDE_Tnp_1"/>
    <property type="match status" value="1"/>
</dbReference>
<protein>
    <submittedName>
        <fullName evidence="2">IS4 transposase</fullName>
    </submittedName>
</protein>
<dbReference type="GO" id="GO:0003677">
    <property type="term" value="F:DNA binding"/>
    <property type="evidence" value="ECO:0007669"/>
    <property type="project" value="InterPro"/>
</dbReference>
<dbReference type="Proteomes" id="UP000822184">
    <property type="component" value="Unassembled WGS sequence"/>
</dbReference>
<dbReference type="GO" id="GO:0006313">
    <property type="term" value="P:DNA transposition"/>
    <property type="evidence" value="ECO:0007669"/>
    <property type="project" value="InterPro"/>
</dbReference>
<evidence type="ECO:0000313" key="3">
    <source>
        <dbReference type="Proteomes" id="UP000822184"/>
    </source>
</evidence>
<comment type="caution">
    <text evidence="2">The sequence shown here is derived from an EMBL/GenBank/DDBJ whole genome shotgun (WGS) entry which is preliminary data.</text>
</comment>
<accession>A0AAE5LP67</accession>
<dbReference type="AlphaFoldDB" id="A0AAE5LP67"/>
<dbReference type="InterPro" id="IPR002559">
    <property type="entry name" value="Transposase_11"/>
</dbReference>
<feature type="domain" description="Transposase IS4-like" evidence="1">
    <location>
        <begin position="4"/>
        <end position="147"/>
    </location>
</feature>
<organism evidence="2 3">
    <name type="scientific">Clostridium beijerinckii</name>
    <name type="common">Clostridium MP</name>
    <dbReference type="NCBI Taxonomy" id="1520"/>
    <lineage>
        <taxon>Bacteria</taxon>
        <taxon>Bacillati</taxon>
        <taxon>Bacillota</taxon>
        <taxon>Clostridia</taxon>
        <taxon>Eubacteriales</taxon>
        <taxon>Clostridiaceae</taxon>
        <taxon>Clostridium</taxon>
    </lineage>
</organism>